<organism evidence="1 2">
    <name type="scientific">Mytilus galloprovincialis</name>
    <name type="common">Mediterranean mussel</name>
    <dbReference type="NCBI Taxonomy" id="29158"/>
    <lineage>
        <taxon>Eukaryota</taxon>
        <taxon>Metazoa</taxon>
        <taxon>Spiralia</taxon>
        <taxon>Lophotrochozoa</taxon>
        <taxon>Mollusca</taxon>
        <taxon>Bivalvia</taxon>
        <taxon>Autobranchia</taxon>
        <taxon>Pteriomorphia</taxon>
        <taxon>Mytilida</taxon>
        <taxon>Mytiloidea</taxon>
        <taxon>Mytilidae</taxon>
        <taxon>Mytilinae</taxon>
        <taxon>Mytilus</taxon>
    </lineage>
</organism>
<evidence type="ECO:0000313" key="2">
    <source>
        <dbReference type="Proteomes" id="UP000596742"/>
    </source>
</evidence>
<accession>A0A8B6HDH5</accession>
<reference evidence="1" key="1">
    <citation type="submission" date="2018-11" db="EMBL/GenBank/DDBJ databases">
        <authorList>
            <person name="Alioto T."/>
            <person name="Alioto T."/>
        </authorList>
    </citation>
    <scope>NUCLEOTIDE SEQUENCE</scope>
</reference>
<protein>
    <submittedName>
        <fullName evidence="1">Uncharacterized protein</fullName>
    </submittedName>
</protein>
<keyword evidence="2" id="KW-1185">Reference proteome</keyword>
<dbReference type="EMBL" id="UYJE01009958">
    <property type="protein sequence ID" value="VDI78389.1"/>
    <property type="molecule type" value="Genomic_DNA"/>
</dbReference>
<dbReference type="AlphaFoldDB" id="A0A8B6HDH5"/>
<comment type="caution">
    <text evidence="1">The sequence shown here is derived from an EMBL/GenBank/DDBJ whole genome shotgun (WGS) entry which is preliminary data.</text>
</comment>
<evidence type="ECO:0000313" key="1">
    <source>
        <dbReference type="EMBL" id="VDI78389.1"/>
    </source>
</evidence>
<gene>
    <name evidence="1" type="ORF">MGAL_10B005720</name>
</gene>
<proteinExistence type="predicted"/>
<sequence length="68" mass="7564">MLSSMPAFLFRSTSFFFGERRGKSALVHFILGEEDNFLDADEGGLFKVEESSMSLGRSQIDSPPNCLI</sequence>
<name>A0A8B6HDH5_MYTGA</name>
<dbReference type="Proteomes" id="UP000596742">
    <property type="component" value="Unassembled WGS sequence"/>
</dbReference>